<evidence type="ECO:0000313" key="2">
    <source>
        <dbReference type="EMBL" id="MBB6550733.1"/>
    </source>
</evidence>
<dbReference type="Proteomes" id="UP000565579">
    <property type="component" value="Unassembled WGS sequence"/>
</dbReference>
<organism evidence="2 3">
    <name type="scientific">Nonomuraea rubra</name>
    <dbReference type="NCBI Taxonomy" id="46180"/>
    <lineage>
        <taxon>Bacteria</taxon>
        <taxon>Bacillati</taxon>
        <taxon>Actinomycetota</taxon>
        <taxon>Actinomycetes</taxon>
        <taxon>Streptosporangiales</taxon>
        <taxon>Streptosporangiaceae</taxon>
        <taxon>Nonomuraea</taxon>
    </lineage>
</organism>
<feature type="transmembrane region" description="Helical" evidence="1">
    <location>
        <begin position="572"/>
        <end position="596"/>
    </location>
</feature>
<dbReference type="EMBL" id="JACHMI010000001">
    <property type="protein sequence ID" value="MBB6550733.1"/>
    <property type="molecule type" value="Genomic_DNA"/>
</dbReference>
<feature type="transmembrane region" description="Helical" evidence="1">
    <location>
        <begin position="382"/>
        <end position="410"/>
    </location>
</feature>
<dbReference type="RefSeq" id="WP_185104956.1">
    <property type="nucleotide sequence ID" value="NZ_JACHMI010000001.1"/>
</dbReference>
<feature type="transmembrane region" description="Helical" evidence="1">
    <location>
        <begin position="357"/>
        <end position="376"/>
    </location>
</feature>
<feature type="transmembrane region" description="Helical" evidence="1">
    <location>
        <begin position="286"/>
        <end position="304"/>
    </location>
</feature>
<feature type="transmembrane region" description="Helical" evidence="1">
    <location>
        <begin position="461"/>
        <end position="481"/>
    </location>
</feature>
<evidence type="ECO:0000313" key="3">
    <source>
        <dbReference type="Proteomes" id="UP000565579"/>
    </source>
</evidence>
<feature type="transmembrane region" description="Helical" evidence="1">
    <location>
        <begin position="211"/>
        <end position="232"/>
    </location>
</feature>
<dbReference type="AlphaFoldDB" id="A0A7X0NW43"/>
<evidence type="ECO:0000256" key="1">
    <source>
        <dbReference type="SAM" id="Phobius"/>
    </source>
</evidence>
<keyword evidence="1" id="KW-0812">Transmembrane</keyword>
<name>A0A7X0NW43_9ACTN</name>
<feature type="transmembrane region" description="Helical" evidence="1">
    <location>
        <begin position="431"/>
        <end position="455"/>
    </location>
</feature>
<feature type="transmembrane region" description="Helical" evidence="1">
    <location>
        <begin position="533"/>
        <end position="552"/>
    </location>
</feature>
<reference evidence="2 3" key="1">
    <citation type="submission" date="2020-08" db="EMBL/GenBank/DDBJ databases">
        <title>Sequencing the genomes of 1000 actinobacteria strains.</title>
        <authorList>
            <person name="Klenk H.-P."/>
        </authorList>
    </citation>
    <scope>NUCLEOTIDE SEQUENCE [LARGE SCALE GENOMIC DNA]</scope>
    <source>
        <strain evidence="2 3">DSM 43768</strain>
    </source>
</reference>
<feature type="transmembrane region" description="Helical" evidence="1">
    <location>
        <begin position="79"/>
        <end position="107"/>
    </location>
</feature>
<keyword evidence="1" id="KW-0472">Membrane</keyword>
<feature type="transmembrane region" description="Helical" evidence="1">
    <location>
        <begin position="151"/>
        <end position="173"/>
    </location>
</feature>
<feature type="transmembrane region" description="Helical" evidence="1">
    <location>
        <begin position="310"/>
        <end position="330"/>
    </location>
</feature>
<sequence>MTAGHAAEMTLGAVLGLLTASGTIMVAVNDAAISADVLAAVFAGWALGWVLGPLFAGGEKNDLRPEHLTRVPMTSRTMASGLFGVSLFSIGAAVTLLALLALVVFGARLGPGPALVAVVTVPAMLATLVLCSRITVALVGETMRSRLGAAMIAMPWAVIVACASNIGILLVVLGQSQLLRGGWPAWLPITLRVLPSGWGIAAVEASSRSDWLVAGGALVALIALVGGLLALWSRLLHRRITGALGAPAVRPKASTRSLLGRLPSTRLGAVIGKELRTWPRDMLRTYFWFFALWFSIAYTALPLLAGVTAYLPWAGIALVVIAAACSANLYSADGSALWLTLMTPGVERADVRGRQTAWLLVTVPVAVALTVIGVLINGQSRLWPWTLGILASSIGTGAGLLALLSVMVPIRMPDAHRRSANPATDSGNLTGLVWTMIGASVAAALPVAALVLVGTLRDDPLLRWSGLPLGLAIGGLCMWLFGRLAYRRLETNGPELLEKLRGGNPNLRPRPGEPKVVLVEPPGGTGMRLTASLCLGGGWVPMASGVISLILISQGGTSQTLWTFATRLPEPLPVPVAILLIGLSVLIYATGVRTLLTLRRRRREPTRIPASGAPAGQLPRPRS</sequence>
<keyword evidence="1" id="KW-1133">Transmembrane helix</keyword>
<keyword evidence="3" id="KW-1185">Reference proteome</keyword>
<feature type="transmembrane region" description="Helical" evidence="1">
    <location>
        <begin position="38"/>
        <end position="58"/>
    </location>
</feature>
<proteinExistence type="predicted"/>
<feature type="transmembrane region" description="Helical" evidence="1">
    <location>
        <begin position="113"/>
        <end position="139"/>
    </location>
</feature>
<comment type="caution">
    <text evidence="2">The sequence shown here is derived from an EMBL/GenBank/DDBJ whole genome shotgun (WGS) entry which is preliminary data.</text>
</comment>
<protein>
    <submittedName>
        <fullName evidence="2">ABC-2 type transport system permease protein</fullName>
    </submittedName>
</protein>
<gene>
    <name evidence="2" type="ORF">HD593_005528</name>
</gene>
<accession>A0A7X0NW43</accession>